<feature type="domain" description="Opioid growth factor receptor (OGFr) conserved" evidence="2">
    <location>
        <begin position="52"/>
        <end position="242"/>
    </location>
</feature>
<gene>
    <name evidence="3" type="ORF">PILCRDRAFT_813077</name>
</gene>
<proteinExistence type="inferred from homology"/>
<accession>A0A0C3FY92</accession>
<evidence type="ECO:0000313" key="3">
    <source>
        <dbReference type="EMBL" id="KIM89160.1"/>
    </source>
</evidence>
<dbReference type="Proteomes" id="UP000054166">
    <property type="component" value="Unassembled WGS sequence"/>
</dbReference>
<protein>
    <recommendedName>
        <fullName evidence="2">Opioid growth factor receptor (OGFr) conserved domain-containing protein</fullName>
    </recommendedName>
</protein>
<dbReference type="GO" id="GO:0016020">
    <property type="term" value="C:membrane"/>
    <property type="evidence" value="ECO:0007669"/>
    <property type="project" value="InterPro"/>
</dbReference>
<name>A0A0C3FY92_PILCF</name>
<dbReference type="InterPro" id="IPR039574">
    <property type="entry name" value="OGFr"/>
</dbReference>
<sequence>MSPPPDIQAFWNRYGDDPGLTQDALSSDDTTNSENWEFYAEIAVGRDNEPRRCMPDGLKITELHKNWRGQYRILEDKHGYIQWIFPIREHGMNYHAQPLQLHEIEKMKANPTVIERVITSYTLMLDFYGMELLSAETGLIRRSDNYKARYRNLLERSHNYLRITRILKCLSELGLEHLNVGFLLHVLNEQSESKGPTGTQLNSRSIQSSMDKWWANCLRHEEDRRWIGAIIKRVRQGQGFVFTKGMYEDALERRRRSGRLTEE</sequence>
<organism evidence="3 4">
    <name type="scientific">Piloderma croceum (strain F 1598)</name>
    <dbReference type="NCBI Taxonomy" id="765440"/>
    <lineage>
        <taxon>Eukaryota</taxon>
        <taxon>Fungi</taxon>
        <taxon>Dikarya</taxon>
        <taxon>Basidiomycota</taxon>
        <taxon>Agaricomycotina</taxon>
        <taxon>Agaricomycetes</taxon>
        <taxon>Agaricomycetidae</taxon>
        <taxon>Atheliales</taxon>
        <taxon>Atheliaceae</taxon>
        <taxon>Piloderma</taxon>
    </lineage>
</organism>
<dbReference type="EMBL" id="KN832975">
    <property type="protein sequence ID" value="KIM89160.1"/>
    <property type="molecule type" value="Genomic_DNA"/>
</dbReference>
<dbReference type="OrthoDB" id="9030204at2759"/>
<dbReference type="AlphaFoldDB" id="A0A0C3FY92"/>
<reference evidence="4" key="2">
    <citation type="submission" date="2015-01" db="EMBL/GenBank/DDBJ databases">
        <title>Evolutionary Origins and Diversification of the Mycorrhizal Mutualists.</title>
        <authorList>
            <consortium name="DOE Joint Genome Institute"/>
            <consortium name="Mycorrhizal Genomics Consortium"/>
            <person name="Kohler A."/>
            <person name="Kuo A."/>
            <person name="Nagy L.G."/>
            <person name="Floudas D."/>
            <person name="Copeland A."/>
            <person name="Barry K.W."/>
            <person name="Cichocki N."/>
            <person name="Veneault-Fourrey C."/>
            <person name="LaButti K."/>
            <person name="Lindquist E.A."/>
            <person name="Lipzen A."/>
            <person name="Lundell T."/>
            <person name="Morin E."/>
            <person name="Murat C."/>
            <person name="Riley R."/>
            <person name="Ohm R."/>
            <person name="Sun H."/>
            <person name="Tunlid A."/>
            <person name="Henrissat B."/>
            <person name="Grigoriev I.V."/>
            <person name="Hibbett D.S."/>
            <person name="Martin F."/>
        </authorList>
    </citation>
    <scope>NUCLEOTIDE SEQUENCE [LARGE SCALE GENOMIC DNA]</scope>
    <source>
        <strain evidence="4">F 1598</strain>
    </source>
</reference>
<dbReference type="Pfam" id="PF04664">
    <property type="entry name" value="OGFr_N"/>
    <property type="match status" value="1"/>
</dbReference>
<reference evidence="3 4" key="1">
    <citation type="submission" date="2014-04" db="EMBL/GenBank/DDBJ databases">
        <authorList>
            <consortium name="DOE Joint Genome Institute"/>
            <person name="Kuo A."/>
            <person name="Tarkka M."/>
            <person name="Buscot F."/>
            <person name="Kohler A."/>
            <person name="Nagy L.G."/>
            <person name="Floudas D."/>
            <person name="Copeland A."/>
            <person name="Barry K.W."/>
            <person name="Cichocki N."/>
            <person name="Veneault-Fourrey C."/>
            <person name="LaButti K."/>
            <person name="Lindquist E.A."/>
            <person name="Lipzen A."/>
            <person name="Lundell T."/>
            <person name="Morin E."/>
            <person name="Murat C."/>
            <person name="Sun H."/>
            <person name="Tunlid A."/>
            <person name="Henrissat B."/>
            <person name="Grigoriev I.V."/>
            <person name="Hibbett D.S."/>
            <person name="Martin F."/>
            <person name="Nordberg H.P."/>
            <person name="Cantor M.N."/>
            <person name="Hua S.X."/>
        </authorList>
    </citation>
    <scope>NUCLEOTIDE SEQUENCE [LARGE SCALE GENOMIC DNA]</scope>
    <source>
        <strain evidence="3 4">F 1598</strain>
    </source>
</reference>
<dbReference type="HOGENOM" id="CLU_032134_2_0_1"/>
<keyword evidence="4" id="KW-1185">Reference proteome</keyword>
<evidence type="ECO:0000313" key="4">
    <source>
        <dbReference type="Proteomes" id="UP000054166"/>
    </source>
</evidence>
<dbReference type="PANTHER" id="PTHR14015:SF2">
    <property type="entry name" value="OPIOID GROWTH FACTOR RECEPTOR (OGFR) CONSERVED DOMAIN-CONTAINING PROTEIN"/>
    <property type="match status" value="1"/>
</dbReference>
<evidence type="ECO:0000256" key="1">
    <source>
        <dbReference type="ARBA" id="ARBA00010365"/>
    </source>
</evidence>
<comment type="similarity">
    <text evidence="1">Belongs to the opioid growth factor receptor family.</text>
</comment>
<dbReference type="GO" id="GO:0140625">
    <property type="term" value="F:opioid growth factor receptor activity"/>
    <property type="evidence" value="ECO:0007669"/>
    <property type="project" value="InterPro"/>
</dbReference>
<dbReference type="PANTHER" id="PTHR14015">
    <property type="entry name" value="OPIOID GROWTH FACTOR RECEPTOR OGFR ZETA-TYPE OPIOID RECEPTOR"/>
    <property type="match status" value="1"/>
</dbReference>
<evidence type="ECO:0000259" key="2">
    <source>
        <dbReference type="Pfam" id="PF04664"/>
    </source>
</evidence>
<dbReference type="InterPro" id="IPR006757">
    <property type="entry name" value="OGF_rcpt"/>
</dbReference>
<dbReference type="InParanoid" id="A0A0C3FY92"/>